<accession>A0AAV0AKH1</accession>
<dbReference type="EMBL" id="CALTRL010000649">
    <property type="protein sequence ID" value="CAH7669109.1"/>
    <property type="molecule type" value="Genomic_DNA"/>
</dbReference>
<keyword evidence="3" id="KW-1185">Reference proteome</keyword>
<feature type="compositionally biased region" description="Polar residues" evidence="1">
    <location>
        <begin position="149"/>
        <end position="159"/>
    </location>
</feature>
<protein>
    <submittedName>
        <fullName evidence="2">Uncharacterized protein</fullName>
    </submittedName>
</protein>
<feature type="compositionally biased region" description="Low complexity" evidence="1">
    <location>
        <begin position="115"/>
        <end position="124"/>
    </location>
</feature>
<name>A0AAV0AKH1_PHAPC</name>
<evidence type="ECO:0000313" key="3">
    <source>
        <dbReference type="Proteomes" id="UP001153365"/>
    </source>
</evidence>
<feature type="compositionally biased region" description="Low complexity" evidence="1">
    <location>
        <begin position="132"/>
        <end position="148"/>
    </location>
</feature>
<feature type="compositionally biased region" description="Basic and acidic residues" evidence="1">
    <location>
        <begin position="97"/>
        <end position="107"/>
    </location>
</feature>
<evidence type="ECO:0000256" key="1">
    <source>
        <dbReference type="SAM" id="MobiDB-lite"/>
    </source>
</evidence>
<feature type="compositionally biased region" description="Polar residues" evidence="1">
    <location>
        <begin position="232"/>
        <end position="253"/>
    </location>
</feature>
<evidence type="ECO:0000313" key="2">
    <source>
        <dbReference type="EMBL" id="CAH7669109.1"/>
    </source>
</evidence>
<feature type="compositionally biased region" description="Polar residues" evidence="1">
    <location>
        <begin position="372"/>
        <end position="383"/>
    </location>
</feature>
<proteinExistence type="predicted"/>
<reference evidence="2" key="1">
    <citation type="submission" date="2022-06" db="EMBL/GenBank/DDBJ databases">
        <authorList>
            <consortium name="SYNGENTA / RWTH Aachen University"/>
        </authorList>
    </citation>
    <scope>NUCLEOTIDE SEQUENCE</scope>
</reference>
<dbReference type="AlphaFoldDB" id="A0AAV0AKH1"/>
<organism evidence="2 3">
    <name type="scientific">Phakopsora pachyrhizi</name>
    <name type="common">Asian soybean rust disease fungus</name>
    <dbReference type="NCBI Taxonomy" id="170000"/>
    <lineage>
        <taxon>Eukaryota</taxon>
        <taxon>Fungi</taxon>
        <taxon>Dikarya</taxon>
        <taxon>Basidiomycota</taxon>
        <taxon>Pucciniomycotina</taxon>
        <taxon>Pucciniomycetes</taxon>
        <taxon>Pucciniales</taxon>
        <taxon>Phakopsoraceae</taxon>
        <taxon>Phakopsora</taxon>
    </lineage>
</organism>
<gene>
    <name evidence="2" type="ORF">PPACK8108_LOCUS3679</name>
</gene>
<sequence length="472" mass="53344">MYQFRSEPDLLRLLNNRRNNNDCDGLRDEINHQPSKKSQHSLIINNRLRQNQKLDRQRIQQKFLSDSKSECMMINSPLLNQDEKLNLLTCDNNSPDRPSDNQHDSNIKIKIRNISLRLPLSPTTRPRPTPKPKSTSTTKPTTIRPQTPDLTNSRPKSPSQINLANLVEISGKRLPDPPSPISAFEINLSTQSNGSQSRSEMSNVPSTQGLSEEWSEPLNLRALPPSEHPESNRSNAPGQSQPVHLPNHQSSSKLEIKCKDEESEDDDDVLGNEELYSAKTHLSPKDEILPISGPSREVLPIIVQDSNWDDLIAEPLRLQSSQKNSHQLRAFTISILKNERNLTVNSSRSSSSSISEAFHQLLPCSSTPPEISLKTSQTSSNVPQWFKSGPHPRRRGKEVGLKLIERIKCKQTGKDGDKVSYLERLASKMFKIIKEQALKFEEESHWLMSKLVKLTSSNQVLGREHPLYATEV</sequence>
<feature type="region of interest" description="Disordered" evidence="1">
    <location>
        <begin position="372"/>
        <end position="394"/>
    </location>
</feature>
<feature type="region of interest" description="Disordered" evidence="1">
    <location>
        <begin position="189"/>
        <end position="254"/>
    </location>
</feature>
<feature type="region of interest" description="Disordered" evidence="1">
    <location>
        <begin position="90"/>
        <end position="159"/>
    </location>
</feature>
<dbReference type="Proteomes" id="UP001153365">
    <property type="component" value="Unassembled WGS sequence"/>
</dbReference>
<feature type="compositionally biased region" description="Polar residues" evidence="1">
    <location>
        <begin position="189"/>
        <end position="210"/>
    </location>
</feature>
<comment type="caution">
    <text evidence="2">The sequence shown here is derived from an EMBL/GenBank/DDBJ whole genome shotgun (WGS) entry which is preliminary data.</text>
</comment>